<feature type="domain" description="Glycosyl hydrolase family 13 catalytic" evidence="9">
    <location>
        <begin position="163"/>
        <end position="521"/>
    </location>
</feature>
<dbReference type="EMBL" id="JABBGH010000001">
    <property type="protein sequence ID" value="NML63770.1"/>
    <property type="molecule type" value="Genomic_DNA"/>
</dbReference>
<dbReference type="GO" id="GO:0043169">
    <property type="term" value="F:cation binding"/>
    <property type="evidence" value="ECO:0007669"/>
    <property type="project" value="InterPro"/>
</dbReference>
<evidence type="ECO:0000313" key="11">
    <source>
        <dbReference type="Proteomes" id="UP000559626"/>
    </source>
</evidence>
<dbReference type="Gene3D" id="3.20.20.80">
    <property type="entry name" value="Glycosidases"/>
    <property type="match status" value="1"/>
</dbReference>
<evidence type="ECO:0000259" key="9">
    <source>
        <dbReference type="SMART" id="SM00642"/>
    </source>
</evidence>
<organism evidence="10 11">
    <name type="scientific">Hymenobacter polaris</name>
    <dbReference type="NCBI Taxonomy" id="2682546"/>
    <lineage>
        <taxon>Bacteria</taxon>
        <taxon>Pseudomonadati</taxon>
        <taxon>Bacteroidota</taxon>
        <taxon>Cytophagia</taxon>
        <taxon>Cytophagales</taxon>
        <taxon>Hymenobacteraceae</taxon>
        <taxon>Hymenobacter</taxon>
    </lineage>
</organism>
<comment type="function">
    <text evidence="2">Catalyzes the formation of the alpha-1,6-glucosidic linkages in glycogen by scission of a 1,4-alpha-linked oligosaccharide from growing alpha-1,4-glucan chains and the subsequent attachment of the oligosaccharide to the alpha-1,6 position.</text>
</comment>
<comment type="caution">
    <text evidence="10">The sequence shown here is derived from an EMBL/GenBank/DDBJ whole genome shotgun (WGS) entry which is preliminary data.</text>
</comment>
<keyword evidence="5" id="KW-0808">Transferase</keyword>
<dbReference type="SUPFAM" id="SSF51445">
    <property type="entry name" value="(Trans)glycosidases"/>
    <property type="match status" value="1"/>
</dbReference>
<feature type="active site" description="Nucleophile" evidence="7">
    <location>
        <position position="323"/>
    </location>
</feature>
<feature type="region of interest" description="Disordered" evidence="8">
    <location>
        <begin position="1"/>
        <end position="36"/>
    </location>
</feature>
<dbReference type="InterPro" id="IPR013783">
    <property type="entry name" value="Ig-like_fold"/>
</dbReference>
<dbReference type="InterPro" id="IPR014756">
    <property type="entry name" value="Ig_E-set"/>
</dbReference>
<dbReference type="PIRSF" id="PIRSF000463">
    <property type="entry name" value="GlgB"/>
    <property type="match status" value="1"/>
</dbReference>
<evidence type="ECO:0000256" key="7">
    <source>
        <dbReference type="PIRSR" id="PIRSR000463-1"/>
    </source>
</evidence>
<dbReference type="GO" id="GO:0004553">
    <property type="term" value="F:hydrolase activity, hydrolyzing O-glycosyl compounds"/>
    <property type="evidence" value="ECO:0007669"/>
    <property type="project" value="InterPro"/>
</dbReference>
<keyword evidence="11" id="KW-1185">Reference proteome</keyword>
<name>A0A7Y0AAY6_9BACT</name>
<evidence type="ECO:0000256" key="3">
    <source>
        <dbReference type="ARBA" id="ARBA00009000"/>
    </source>
</evidence>
<comment type="catalytic activity">
    <reaction evidence="1">
        <text>Transfers a segment of a (1-&gt;4)-alpha-D-glucan chain to a primary hydroxy group in a similar glucan chain.</text>
        <dbReference type="EC" id="2.4.1.18"/>
    </reaction>
</comment>
<sequence>MPTTLTHSTKKPARTSAKKAKAAGATISTPTPAKTQPIPAAVAAPVRDGFGALPHEGGVTFRVWAPNATAVSVMGTFNNWDTKASPLRAEEGGNWAGDLPQAKAGDEYKYVLQTPQGELHRNDPYARAVTNSAGNGIVFDISDFDWQNDNFQMPAWNDLVIYELHVGTFNAPDPSRPGTFYDVIDRLDYLQGLGINCIEIMPATEFPGARSWGYNPANPFALESDYGGATAFRELVRAAHQHGIAVVLDVVYNHFGPGDLDLWQFDGWSENNGGGIYFYNDWRAETPWGMNRPDYGRPEVRRYIRDNALMWLEDYHCDGLRMDAIAFIRNVKGENNPGDDLPDGWSLMRWINEEIQRRQPWKITIAEDLRAHGGITGDTNVGGEGFSTQWCANYIYPMQRALTTPNDADRHMHEVASAICSVYNGNAFQRVIYTESHDEVANGKCRIAEEIMPGNVENYYSKKRTVLGAALTLTASGIPMLFQGQEFLAPGSFNDNEPLDWNWAEQHGGMVQLYRDLIALRRNQYGHTPGLRGQGCRVFHVNDNDKVIAFARWDGDPQNATVVVVNFANQAHQGYTLGLPAGGKWRVRFNSDWHGYDREFDDFDSYGPEAQGGSYDGYPQHGQLDLGPYAVLVLSR</sequence>
<dbReference type="Gene3D" id="2.60.40.10">
    <property type="entry name" value="Immunoglobulins"/>
    <property type="match status" value="1"/>
</dbReference>
<evidence type="ECO:0000256" key="4">
    <source>
        <dbReference type="ARBA" id="ARBA00012541"/>
    </source>
</evidence>
<dbReference type="InterPro" id="IPR006047">
    <property type="entry name" value="GH13_cat_dom"/>
</dbReference>
<dbReference type="Gene3D" id="2.60.40.1180">
    <property type="entry name" value="Golgi alpha-mannosidase II"/>
    <property type="match status" value="1"/>
</dbReference>
<dbReference type="Proteomes" id="UP000559626">
    <property type="component" value="Unassembled WGS sequence"/>
</dbReference>
<dbReference type="InterPro" id="IPR004193">
    <property type="entry name" value="Glyco_hydro_13_N"/>
</dbReference>
<dbReference type="PANTHER" id="PTHR43651">
    <property type="entry name" value="1,4-ALPHA-GLUCAN-BRANCHING ENZYME"/>
    <property type="match status" value="1"/>
</dbReference>
<feature type="active site" description="Proton donor" evidence="7">
    <location>
        <position position="367"/>
    </location>
</feature>
<dbReference type="InterPro" id="IPR037439">
    <property type="entry name" value="Branching_enzy"/>
</dbReference>
<dbReference type="GO" id="GO:0005978">
    <property type="term" value="P:glycogen biosynthetic process"/>
    <property type="evidence" value="ECO:0007669"/>
    <property type="project" value="InterPro"/>
</dbReference>
<keyword evidence="6" id="KW-0119">Carbohydrate metabolism</keyword>
<accession>A0A7Y0AAY6</accession>
<comment type="similarity">
    <text evidence="3">Belongs to the glycosyl hydrolase 13 family. GlgB subfamily.</text>
</comment>
<feature type="compositionally biased region" description="Basic residues" evidence="8">
    <location>
        <begin position="8"/>
        <end position="21"/>
    </location>
</feature>
<evidence type="ECO:0000313" key="10">
    <source>
        <dbReference type="EMBL" id="NML63770.1"/>
    </source>
</evidence>
<dbReference type="GO" id="GO:0003844">
    <property type="term" value="F:1,4-alpha-glucan branching enzyme activity"/>
    <property type="evidence" value="ECO:0007669"/>
    <property type="project" value="UniProtKB-EC"/>
</dbReference>
<dbReference type="InterPro" id="IPR006048">
    <property type="entry name" value="A-amylase/branching_C"/>
</dbReference>
<dbReference type="Pfam" id="PF02922">
    <property type="entry name" value="CBM_48"/>
    <property type="match status" value="1"/>
</dbReference>
<evidence type="ECO:0000256" key="8">
    <source>
        <dbReference type="SAM" id="MobiDB-lite"/>
    </source>
</evidence>
<dbReference type="Pfam" id="PF02806">
    <property type="entry name" value="Alpha-amylase_C"/>
    <property type="match status" value="1"/>
</dbReference>
<dbReference type="Pfam" id="PF00128">
    <property type="entry name" value="Alpha-amylase"/>
    <property type="match status" value="1"/>
</dbReference>
<dbReference type="InterPro" id="IPR017853">
    <property type="entry name" value="GH"/>
</dbReference>
<evidence type="ECO:0000256" key="6">
    <source>
        <dbReference type="ARBA" id="ARBA00023277"/>
    </source>
</evidence>
<evidence type="ECO:0000256" key="2">
    <source>
        <dbReference type="ARBA" id="ARBA00002953"/>
    </source>
</evidence>
<dbReference type="EC" id="2.4.1.18" evidence="4"/>
<dbReference type="PANTHER" id="PTHR43651:SF11">
    <property type="entry name" value="MALTO-OLIGOSYLTREHALOSE TREHALOHYDROLASE"/>
    <property type="match status" value="1"/>
</dbReference>
<evidence type="ECO:0000256" key="1">
    <source>
        <dbReference type="ARBA" id="ARBA00000826"/>
    </source>
</evidence>
<gene>
    <name evidence="10" type="ORF">HHL22_00980</name>
</gene>
<dbReference type="SUPFAM" id="SSF81296">
    <property type="entry name" value="E set domains"/>
    <property type="match status" value="1"/>
</dbReference>
<dbReference type="InterPro" id="IPR044143">
    <property type="entry name" value="GlgB_N_E_set_prok"/>
</dbReference>
<dbReference type="CDD" id="cd11325">
    <property type="entry name" value="AmyAc_GTHase"/>
    <property type="match status" value="1"/>
</dbReference>
<reference evidence="10 11" key="1">
    <citation type="submission" date="2020-04" db="EMBL/GenBank/DDBJ databases">
        <title>Hymenobacter polaris sp. nov., isolated from Arctic soil.</title>
        <authorList>
            <person name="Dahal R.H."/>
        </authorList>
    </citation>
    <scope>NUCLEOTIDE SEQUENCE [LARGE SCALE GENOMIC DNA]</scope>
    <source>
        <strain evidence="10 11">RP-2-7</strain>
    </source>
</reference>
<proteinExistence type="inferred from homology"/>
<protein>
    <recommendedName>
        <fullName evidence="4">1,4-alpha-glucan branching enzyme</fullName>
        <ecNumber evidence="4">2.4.1.18</ecNumber>
    </recommendedName>
</protein>
<dbReference type="SUPFAM" id="SSF51011">
    <property type="entry name" value="Glycosyl hydrolase domain"/>
    <property type="match status" value="1"/>
</dbReference>
<dbReference type="CDD" id="cd02855">
    <property type="entry name" value="E_set_GBE_prok_N"/>
    <property type="match status" value="1"/>
</dbReference>
<dbReference type="InterPro" id="IPR013780">
    <property type="entry name" value="Glyco_hydro_b"/>
</dbReference>
<dbReference type="AlphaFoldDB" id="A0A7Y0AAY6"/>
<dbReference type="SMART" id="SM00642">
    <property type="entry name" value="Aamy"/>
    <property type="match status" value="1"/>
</dbReference>
<evidence type="ECO:0000256" key="5">
    <source>
        <dbReference type="ARBA" id="ARBA00022679"/>
    </source>
</evidence>
<dbReference type="RefSeq" id="WP_169529111.1">
    <property type="nucleotide sequence ID" value="NZ_JABBGH010000001.1"/>
</dbReference>